<proteinExistence type="predicted"/>
<feature type="domain" description="Aminotransferase-like plant mobile" evidence="1">
    <location>
        <begin position="87"/>
        <end position="439"/>
    </location>
</feature>
<organism evidence="2 3">
    <name type="scientific">Mikania micrantha</name>
    <name type="common">bitter vine</name>
    <dbReference type="NCBI Taxonomy" id="192012"/>
    <lineage>
        <taxon>Eukaryota</taxon>
        <taxon>Viridiplantae</taxon>
        <taxon>Streptophyta</taxon>
        <taxon>Embryophyta</taxon>
        <taxon>Tracheophyta</taxon>
        <taxon>Spermatophyta</taxon>
        <taxon>Magnoliopsida</taxon>
        <taxon>eudicotyledons</taxon>
        <taxon>Gunneridae</taxon>
        <taxon>Pentapetalae</taxon>
        <taxon>asterids</taxon>
        <taxon>campanulids</taxon>
        <taxon>Asterales</taxon>
        <taxon>Asteraceae</taxon>
        <taxon>Asteroideae</taxon>
        <taxon>Heliantheae alliance</taxon>
        <taxon>Eupatorieae</taxon>
        <taxon>Mikania</taxon>
    </lineage>
</organism>
<evidence type="ECO:0000313" key="2">
    <source>
        <dbReference type="EMBL" id="KAD3067109.1"/>
    </source>
</evidence>
<dbReference type="Pfam" id="PF10536">
    <property type="entry name" value="PMD"/>
    <property type="match status" value="1"/>
</dbReference>
<dbReference type="PANTHER" id="PTHR46033">
    <property type="entry name" value="PROTEIN MAIN-LIKE 2"/>
    <property type="match status" value="1"/>
</dbReference>
<sequence>MATEPPLALYEEKLELMGSNNNDYFSQRIARFIPNHPAKPLDEYAPLFKTSRHSEPLFKGWKLPPNKWPEWVDQMAGKHSAGWMKSGIFDSIMSSIYEIPCNHDLISTLSHFWNPKTNTFVFPWGEATITLEDVMILGGFSILGDSVDGVASMADMSEKVEVMNRFRSELVRSKSKKASHSKWIQMFMKNPNENEHQHELDHDIEHIGFLSLWLSRFVFPSLDQDSVGKHVFPIAVKLSQGVKLALAPTILAYIYQNLTKLKEQFVDLNSNASVNLSGPFQLVQIWGHERFPIAGPKAPNELRPGEPRLARWHTLKSNVSLPLLHSHMINLESFVWRPYAVDLQNWKQPMYYQDSEQILSNSLTLDDDLQSFVRFLTPCELNGLGCKAKYHPHRVAMQLGFDQDVPGGLSSYKSSKFDKFFVPSRLFQPGVSKRYFDWWKNAGQMNVQNDQDSSIHERMNVSVECRKFEQEDCGKKCDFEFVDLSLGDEFDDILMSLKKICNATKRKIDSLKESYVGLEHCKKKLGSESRLGKNDVIIID</sequence>
<dbReference type="InterPro" id="IPR019557">
    <property type="entry name" value="AminoTfrase-like_pln_mobile"/>
</dbReference>
<dbReference type="Proteomes" id="UP000326396">
    <property type="component" value="Linkage Group LG7"/>
</dbReference>
<protein>
    <recommendedName>
        <fullName evidence="1">Aminotransferase-like plant mobile domain-containing protein</fullName>
    </recommendedName>
</protein>
<evidence type="ECO:0000313" key="3">
    <source>
        <dbReference type="Proteomes" id="UP000326396"/>
    </source>
</evidence>
<dbReference type="PANTHER" id="PTHR46033:SF83">
    <property type="entry name" value="PROTEIN MAINTENANCE OF MERISTEMS-LIKE"/>
    <property type="match status" value="1"/>
</dbReference>
<accession>A0A5N6LZP8</accession>
<dbReference type="EMBL" id="SZYD01000017">
    <property type="protein sequence ID" value="KAD3067109.1"/>
    <property type="molecule type" value="Genomic_DNA"/>
</dbReference>
<dbReference type="GO" id="GO:0010073">
    <property type="term" value="P:meristem maintenance"/>
    <property type="evidence" value="ECO:0007669"/>
    <property type="project" value="InterPro"/>
</dbReference>
<gene>
    <name evidence="2" type="ORF">E3N88_34989</name>
</gene>
<name>A0A5N6LZP8_9ASTR</name>
<reference evidence="2 3" key="1">
    <citation type="submission" date="2019-05" db="EMBL/GenBank/DDBJ databases">
        <title>Mikania micrantha, genome provides insights into the molecular mechanism of rapid growth.</title>
        <authorList>
            <person name="Liu B."/>
        </authorList>
    </citation>
    <scope>NUCLEOTIDE SEQUENCE [LARGE SCALE GENOMIC DNA]</scope>
    <source>
        <strain evidence="2">NLD-2019</strain>
        <tissue evidence="2">Leaf</tissue>
    </source>
</reference>
<keyword evidence="3" id="KW-1185">Reference proteome</keyword>
<dbReference type="OrthoDB" id="1572276at2759"/>
<comment type="caution">
    <text evidence="2">The sequence shown here is derived from an EMBL/GenBank/DDBJ whole genome shotgun (WGS) entry which is preliminary data.</text>
</comment>
<dbReference type="InterPro" id="IPR044824">
    <property type="entry name" value="MAIN-like"/>
</dbReference>
<evidence type="ECO:0000259" key="1">
    <source>
        <dbReference type="Pfam" id="PF10536"/>
    </source>
</evidence>
<dbReference type="AlphaFoldDB" id="A0A5N6LZP8"/>